<dbReference type="EMBL" id="GBRH01229041">
    <property type="protein sequence ID" value="JAD68854.1"/>
    <property type="molecule type" value="Transcribed_RNA"/>
</dbReference>
<proteinExistence type="predicted"/>
<protein>
    <submittedName>
        <fullName evidence="1">Uncharacterized protein</fullName>
    </submittedName>
</protein>
<dbReference type="AlphaFoldDB" id="A0A0A9BXS6"/>
<organism evidence="1">
    <name type="scientific">Arundo donax</name>
    <name type="common">Giant reed</name>
    <name type="synonym">Donax arundinaceus</name>
    <dbReference type="NCBI Taxonomy" id="35708"/>
    <lineage>
        <taxon>Eukaryota</taxon>
        <taxon>Viridiplantae</taxon>
        <taxon>Streptophyta</taxon>
        <taxon>Embryophyta</taxon>
        <taxon>Tracheophyta</taxon>
        <taxon>Spermatophyta</taxon>
        <taxon>Magnoliopsida</taxon>
        <taxon>Liliopsida</taxon>
        <taxon>Poales</taxon>
        <taxon>Poaceae</taxon>
        <taxon>PACMAD clade</taxon>
        <taxon>Arundinoideae</taxon>
        <taxon>Arundineae</taxon>
        <taxon>Arundo</taxon>
    </lineage>
</organism>
<name>A0A0A9BXS6_ARUDO</name>
<evidence type="ECO:0000313" key="1">
    <source>
        <dbReference type="EMBL" id="JAD68854.1"/>
    </source>
</evidence>
<accession>A0A0A9BXS6</accession>
<reference evidence="1" key="1">
    <citation type="submission" date="2014-09" db="EMBL/GenBank/DDBJ databases">
        <authorList>
            <person name="Magalhaes I.L.F."/>
            <person name="Oliveira U."/>
            <person name="Santos F.R."/>
            <person name="Vidigal T.H.D.A."/>
            <person name="Brescovit A.D."/>
            <person name="Santos A.J."/>
        </authorList>
    </citation>
    <scope>NUCLEOTIDE SEQUENCE</scope>
    <source>
        <tissue evidence="1">Shoot tissue taken approximately 20 cm above the soil surface</tissue>
    </source>
</reference>
<sequence>MLESVVQMIWDNALNFPSSDDQENKIAP</sequence>
<reference evidence="1" key="2">
    <citation type="journal article" date="2015" name="Data Brief">
        <title>Shoot transcriptome of the giant reed, Arundo donax.</title>
        <authorList>
            <person name="Barrero R.A."/>
            <person name="Guerrero F.D."/>
            <person name="Moolhuijzen P."/>
            <person name="Goolsby J.A."/>
            <person name="Tidwell J."/>
            <person name="Bellgard S.E."/>
            <person name="Bellgard M.I."/>
        </authorList>
    </citation>
    <scope>NUCLEOTIDE SEQUENCE</scope>
    <source>
        <tissue evidence="1">Shoot tissue taken approximately 20 cm above the soil surface</tissue>
    </source>
</reference>